<comment type="caution">
    <text evidence="6">The sequence shown here is derived from an EMBL/GenBank/DDBJ whole genome shotgun (WGS) entry which is preliminary data.</text>
</comment>
<dbReference type="InterPro" id="IPR022928">
    <property type="entry name" value="RNA_2'-PTrans_KptA"/>
</dbReference>
<dbReference type="HAMAP" id="MF_00299">
    <property type="entry name" value="KptA"/>
    <property type="match status" value="1"/>
</dbReference>
<evidence type="ECO:0000256" key="5">
    <source>
        <dbReference type="HAMAP-Rule" id="MF_00299"/>
    </source>
</evidence>
<reference evidence="6 7" key="1">
    <citation type="submission" date="2024-09" db="EMBL/GenBank/DDBJ databases">
        <authorList>
            <person name="Sun Q."/>
            <person name="Mori K."/>
        </authorList>
    </citation>
    <scope>NUCLEOTIDE SEQUENCE [LARGE SCALE GENOMIC DNA]</scope>
    <source>
        <strain evidence="6 7">TBRC 3947</strain>
    </source>
</reference>
<evidence type="ECO:0000256" key="1">
    <source>
        <dbReference type="ARBA" id="ARBA00009836"/>
    </source>
</evidence>
<keyword evidence="3 5" id="KW-0520">NAD</keyword>
<evidence type="ECO:0000256" key="3">
    <source>
        <dbReference type="ARBA" id="ARBA00023027"/>
    </source>
</evidence>
<accession>A0ABV6MC31</accession>
<dbReference type="InterPro" id="IPR002745">
    <property type="entry name" value="Ptrans_KptA/Tpt1"/>
</dbReference>
<dbReference type="Pfam" id="PF01885">
    <property type="entry name" value="PTS_2-RNA"/>
    <property type="match status" value="1"/>
</dbReference>
<keyword evidence="2 5" id="KW-0808">Transferase</keyword>
<comment type="similarity">
    <text evidence="1 5">Belongs to the KptA/TPT1 family.</text>
</comment>
<dbReference type="Proteomes" id="UP001589867">
    <property type="component" value="Unassembled WGS sequence"/>
</dbReference>
<protein>
    <recommendedName>
        <fullName evidence="5">Probable RNA 2'-phosphotransferase</fullName>
        <ecNumber evidence="5">2.7.1.-</ecNumber>
    </recommendedName>
</protein>
<dbReference type="RefSeq" id="WP_377257727.1">
    <property type="nucleotide sequence ID" value="NZ_JBHLUH010000067.1"/>
</dbReference>
<dbReference type="EC" id="2.7.1.-" evidence="5"/>
<name>A0ABV6MC31_9ACTN</name>
<dbReference type="SUPFAM" id="SSF56399">
    <property type="entry name" value="ADP-ribosylation"/>
    <property type="match status" value="1"/>
</dbReference>
<evidence type="ECO:0000256" key="4">
    <source>
        <dbReference type="ARBA" id="ARBA00025212"/>
    </source>
</evidence>
<evidence type="ECO:0000313" key="7">
    <source>
        <dbReference type="Proteomes" id="UP001589867"/>
    </source>
</evidence>
<comment type="function">
    <text evidence="4 5">Removes the 2'-phosphate from RNA via an intermediate in which the phosphate is ADP-ribosylated by NAD followed by a presumed transesterification to release the RNA and generate ADP-ribose 1''-2''-cyclic phosphate (APPR&gt;P). May function as an ADP-ribosylase.</text>
</comment>
<dbReference type="InterPro" id="IPR042081">
    <property type="entry name" value="RNA_2'-PTrans_C"/>
</dbReference>
<gene>
    <name evidence="5" type="primary">kptA</name>
    <name evidence="6" type="ORF">ACFFIA_31320</name>
</gene>
<dbReference type="Gene3D" id="3.20.170.30">
    <property type="match status" value="1"/>
</dbReference>
<evidence type="ECO:0000313" key="6">
    <source>
        <dbReference type="EMBL" id="MFC0532149.1"/>
    </source>
</evidence>
<dbReference type="InterPro" id="IPR042080">
    <property type="entry name" value="RNA_2'-PTrans_N"/>
</dbReference>
<dbReference type="PANTHER" id="PTHR12684:SF2">
    <property type="entry name" value="TRNA 2'-PHOSPHOTRANSFERASE 1"/>
    <property type="match status" value="1"/>
</dbReference>
<dbReference type="Gene3D" id="1.10.10.970">
    <property type="entry name" value="RNA 2'-phosphotransferase, Tpt1/KptA family, N-terminal domain"/>
    <property type="match status" value="1"/>
</dbReference>
<organism evidence="6 7">
    <name type="scientific">Phytohabitans kaempferiae</name>
    <dbReference type="NCBI Taxonomy" id="1620943"/>
    <lineage>
        <taxon>Bacteria</taxon>
        <taxon>Bacillati</taxon>
        <taxon>Actinomycetota</taxon>
        <taxon>Actinomycetes</taxon>
        <taxon>Micromonosporales</taxon>
        <taxon>Micromonosporaceae</taxon>
    </lineage>
</organism>
<dbReference type="EMBL" id="JBHLUH010000067">
    <property type="protein sequence ID" value="MFC0532149.1"/>
    <property type="molecule type" value="Genomic_DNA"/>
</dbReference>
<sequence length="185" mass="19543">MDSGLVRLSRRLAYVLRHDPASVGLALDAQGWVAVDDLLAALAAHGASVSYAELDAVVAGNDKRRFAVRAGAGGRAEIRASQGHSVPVDLGLEQMPPPPVLYHGTSATALPSIRARGLRRGERHHVHLSPDLPTALAVGRRRRGAVAVLEVDAAAMAAAGYAFYRSANGVWLTDHVPPEYLRGPP</sequence>
<proteinExistence type="inferred from homology"/>
<keyword evidence="7" id="KW-1185">Reference proteome</keyword>
<dbReference type="PANTHER" id="PTHR12684">
    <property type="entry name" value="PUTATIVE PHOSPHOTRANSFERASE"/>
    <property type="match status" value="1"/>
</dbReference>
<evidence type="ECO:0000256" key="2">
    <source>
        <dbReference type="ARBA" id="ARBA00022679"/>
    </source>
</evidence>